<organism evidence="2 3">
    <name type="scientific">Coccomyxa viridis</name>
    <dbReference type="NCBI Taxonomy" id="1274662"/>
    <lineage>
        <taxon>Eukaryota</taxon>
        <taxon>Viridiplantae</taxon>
        <taxon>Chlorophyta</taxon>
        <taxon>core chlorophytes</taxon>
        <taxon>Trebouxiophyceae</taxon>
        <taxon>Trebouxiophyceae incertae sedis</taxon>
        <taxon>Coccomyxaceae</taxon>
        <taxon>Coccomyxa</taxon>
    </lineage>
</organism>
<sequence>MQVHAISSKASDVRAVVMDLNAKRQAAEEQGDANDHSSPPRTDEKHAKKEAVSAVAWQDYNEDVKAQERPACADAPSKEKYTTVAPERFPKRRRREEPGLVSRHIVRGPRGYRNETLRYDDGSVDCHITQPPLNVINLGCDSPQRTQVPRKTSCAAPKRPRRPLLPTQPHKAVDTVRDKSGPEGHELQTSAAGQPAAKSAWLPQQNAPAEAKRSSGSSGISKQPDDSRPDVRQAPNKVFDSSAALQAAGDVCIAVCMSALAAAPAQTAQPTSGQEAEPDADADALLARHGLRERTGAEGSMWQAFMDELQCDATPGKQQQRSHSLWQATGACAAELNEASFVTSYD</sequence>
<feature type="compositionally biased region" description="Basic and acidic residues" evidence="1">
    <location>
        <begin position="41"/>
        <end position="51"/>
    </location>
</feature>
<evidence type="ECO:0000313" key="2">
    <source>
        <dbReference type="EMBL" id="CAL5220806.1"/>
    </source>
</evidence>
<keyword evidence="3" id="KW-1185">Reference proteome</keyword>
<comment type="caution">
    <text evidence="2">The sequence shown here is derived from an EMBL/GenBank/DDBJ whole genome shotgun (WGS) entry which is preliminary data.</text>
</comment>
<name>A0ABP1FPG1_9CHLO</name>
<proteinExistence type="predicted"/>
<feature type="region of interest" description="Disordered" evidence="1">
    <location>
        <begin position="136"/>
        <end position="234"/>
    </location>
</feature>
<gene>
    <name evidence="2" type="primary">g2882</name>
    <name evidence="2" type="ORF">VP750_LOCUS2465</name>
</gene>
<accession>A0ABP1FPG1</accession>
<feature type="compositionally biased region" description="Basic and acidic residues" evidence="1">
    <location>
        <begin position="171"/>
        <end position="186"/>
    </location>
</feature>
<evidence type="ECO:0000313" key="3">
    <source>
        <dbReference type="Proteomes" id="UP001497392"/>
    </source>
</evidence>
<reference evidence="2 3" key="1">
    <citation type="submission" date="2024-06" db="EMBL/GenBank/DDBJ databases">
        <authorList>
            <person name="Kraege A."/>
            <person name="Thomma B."/>
        </authorList>
    </citation>
    <scope>NUCLEOTIDE SEQUENCE [LARGE SCALE GENOMIC DNA]</scope>
</reference>
<dbReference type="EMBL" id="CAXHTA020000004">
    <property type="protein sequence ID" value="CAL5220806.1"/>
    <property type="molecule type" value="Genomic_DNA"/>
</dbReference>
<evidence type="ECO:0000256" key="1">
    <source>
        <dbReference type="SAM" id="MobiDB-lite"/>
    </source>
</evidence>
<feature type="region of interest" description="Disordered" evidence="1">
    <location>
        <begin position="22"/>
        <end position="52"/>
    </location>
</feature>
<dbReference type="Proteomes" id="UP001497392">
    <property type="component" value="Unassembled WGS sequence"/>
</dbReference>
<protein>
    <submittedName>
        <fullName evidence="2">G2882 protein</fullName>
    </submittedName>
</protein>